<keyword evidence="1" id="KW-0732">Signal</keyword>
<dbReference type="EMBL" id="AWFH01000007">
    <property type="protein sequence ID" value="KCZ63055.1"/>
    <property type="molecule type" value="Genomic_DNA"/>
</dbReference>
<dbReference type="InterPro" id="IPR025711">
    <property type="entry name" value="PepSY"/>
</dbReference>
<evidence type="ECO:0000313" key="7">
    <source>
        <dbReference type="Proteomes" id="UP000259173"/>
    </source>
</evidence>
<dbReference type="Proteomes" id="UP000024547">
    <property type="component" value="Unassembled WGS sequence"/>
</dbReference>
<protein>
    <recommendedName>
        <fullName evidence="2">PepSY domain-containing protein</fullName>
    </recommendedName>
</protein>
<reference evidence="5 6" key="1">
    <citation type="journal article" date="2014" name="Antonie Van Leeuwenhoek">
        <title>Hyphomonas beringensis sp. nov. and Hyphomonas chukchiensis sp. nov., isolated from surface seawater of the Bering Sea and Chukchi Sea.</title>
        <authorList>
            <person name="Li C."/>
            <person name="Lai Q."/>
            <person name="Li G."/>
            <person name="Dong C."/>
            <person name="Wang J."/>
            <person name="Liao Y."/>
            <person name="Shao Z."/>
        </authorList>
    </citation>
    <scope>NUCLEOTIDE SEQUENCE [LARGE SCALE GENOMIC DNA]</scope>
    <source>
        <strain evidence="5 6">22II1-22F38</strain>
    </source>
</reference>
<dbReference type="Proteomes" id="UP000259173">
    <property type="component" value="Unassembled WGS sequence"/>
</dbReference>
<sequence>MRRISAFLLALGLVMTPPAIAQDWRNQWSPGQARDSVREGKTVPLSQIFQNLKRQYGGYQLNADLFDNGGNPRYKIDWMTGDGRKMRFTVDARSGRVLDRQGA</sequence>
<feature type="chain" id="PRO_5044538130" description="PepSY domain-containing protein" evidence="1">
    <location>
        <begin position="22"/>
        <end position="103"/>
    </location>
</feature>
<comment type="caution">
    <text evidence="5">The sequence shown here is derived from an EMBL/GenBank/DDBJ whole genome shotgun (WGS) entry which is preliminary data.</text>
</comment>
<evidence type="ECO:0000313" key="3">
    <source>
        <dbReference type="EMBL" id="HAE95355.1"/>
    </source>
</evidence>
<evidence type="ECO:0000313" key="5">
    <source>
        <dbReference type="EMBL" id="KCZ63055.1"/>
    </source>
</evidence>
<proteinExistence type="predicted"/>
<gene>
    <name evidence="3" type="ORF">DCG65_12405</name>
    <name evidence="4" type="ORF">DD728_13210</name>
    <name evidence="5" type="ORF">HY36_15085</name>
</gene>
<feature type="domain" description="PepSY" evidence="2">
    <location>
        <begin position="43"/>
        <end position="100"/>
    </location>
</feature>
<dbReference type="Pfam" id="PF03413">
    <property type="entry name" value="PepSY"/>
    <property type="match status" value="1"/>
</dbReference>
<dbReference type="PATRIC" id="fig|1280948.3.peg.1250"/>
<dbReference type="AlphaFoldDB" id="A0A059E629"/>
<dbReference type="EMBL" id="DMBR01000376">
    <property type="protein sequence ID" value="HAE95355.1"/>
    <property type="molecule type" value="Genomic_DNA"/>
</dbReference>
<keyword evidence="6" id="KW-1185">Reference proteome</keyword>
<feature type="signal peptide" evidence="1">
    <location>
        <begin position="1"/>
        <end position="21"/>
    </location>
</feature>
<dbReference type="STRING" id="1280948.HY36_15085"/>
<evidence type="ECO:0000313" key="6">
    <source>
        <dbReference type="Proteomes" id="UP000024547"/>
    </source>
</evidence>
<evidence type="ECO:0000313" key="4">
    <source>
        <dbReference type="EMBL" id="HBQ49812.1"/>
    </source>
</evidence>
<dbReference type="OrthoDB" id="7632485at2"/>
<reference evidence="7 8" key="2">
    <citation type="journal article" date="2018" name="Nat. Biotechnol.">
        <title>A standardized bacterial taxonomy based on genome phylogeny substantially revises the tree of life.</title>
        <authorList>
            <person name="Parks D.H."/>
            <person name="Chuvochina M."/>
            <person name="Waite D.W."/>
            <person name="Rinke C."/>
            <person name="Skarshewski A."/>
            <person name="Chaumeil P.A."/>
            <person name="Hugenholtz P."/>
        </authorList>
    </citation>
    <scope>NUCLEOTIDE SEQUENCE [LARGE SCALE GENOMIC DNA]</scope>
    <source>
        <strain evidence="4">UBA10378</strain>
        <strain evidence="3">UBA8557</strain>
    </source>
</reference>
<accession>A0A059E629</accession>
<dbReference type="GeneID" id="92500258"/>
<dbReference type="Proteomes" id="UP000263957">
    <property type="component" value="Unassembled WGS sequence"/>
</dbReference>
<evidence type="ECO:0000313" key="8">
    <source>
        <dbReference type="Proteomes" id="UP000263957"/>
    </source>
</evidence>
<name>A0A059E629_9PROT</name>
<dbReference type="eggNOG" id="COG3212">
    <property type="taxonomic scope" value="Bacteria"/>
</dbReference>
<dbReference type="EMBL" id="DOGS01000262">
    <property type="protein sequence ID" value="HBQ49812.1"/>
    <property type="molecule type" value="Genomic_DNA"/>
</dbReference>
<dbReference type="RefSeq" id="WP_035549903.1">
    <property type="nucleotide sequence ID" value="NZ_AWFH01000007.1"/>
</dbReference>
<organism evidence="5 6">
    <name type="scientific">Hyphomonas atlantica</name>
    <dbReference type="NCBI Taxonomy" id="1280948"/>
    <lineage>
        <taxon>Bacteria</taxon>
        <taxon>Pseudomonadati</taxon>
        <taxon>Pseudomonadota</taxon>
        <taxon>Alphaproteobacteria</taxon>
        <taxon>Hyphomonadales</taxon>
        <taxon>Hyphomonadaceae</taxon>
        <taxon>Hyphomonas</taxon>
    </lineage>
</organism>
<evidence type="ECO:0000256" key="1">
    <source>
        <dbReference type="SAM" id="SignalP"/>
    </source>
</evidence>
<evidence type="ECO:0000259" key="2">
    <source>
        <dbReference type="Pfam" id="PF03413"/>
    </source>
</evidence>